<keyword evidence="1" id="KW-0472">Membrane</keyword>
<name>A0ABN4S6V9_XENHO</name>
<evidence type="ECO:0000256" key="1">
    <source>
        <dbReference type="ARBA" id="ARBA00023136"/>
    </source>
</evidence>
<organism evidence="3 4">
    <name type="scientific">Xenorhabdus hominickii</name>
    <dbReference type="NCBI Taxonomy" id="351679"/>
    <lineage>
        <taxon>Bacteria</taxon>
        <taxon>Pseudomonadati</taxon>
        <taxon>Pseudomonadota</taxon>
        <taxon>Gammaproteobacteria</taxon>
        <taxon>Enterobacterales</taxon>
        <taxon>Morganellaceae</taxon>
        <taxon>Xenorhabdus</taxon>
    </lineage>
</organism>
<keyword evidence="4" id="KW-1185">Reference proteome</keyword>
<protein>
    <submittedName>
        <fullName evidence="3">Penicillin-binding protein activator LpoA</fullName>
    </submittedName>
</protein>
<dbReference type="EMBL" id="CP016176">
    <property type="protein sequence ID" value="AOM42177.1"/>
    <property type="molecule type" value="Genomic_DNA"/>
</dbReference>
<feature type="region of interest" description="Disordered" evidence="2">
    <location>
        <begin position="627"/>
        <end position="652"/>
    </location>
</feature>
<dbReference type="Gene3D" id="1.25.40.650">
    <property type="match status" value="1"/>
</dbReference>
<feature type="region of interest" description="Disordered" evidence="2">
    <location>
        <begin position="217"/>
        <end position="290"/>
    </location>
</feature>
<feature type="compositionally biased region" description="Low complexity" evidence="2">
    <location>
        <begin position="277"/>
        <end position="289"/>
    </location>
</feature>
<dbReference type="PANTHER" id="PTHR38038">
    <property type="entry name" value="PENICILLIN-BINDING PROTEIN ACTIVATOR LPOA"/>
    <property type="match status" value="1"/>
</dbReference>
<proteinExistence type="predicted"/>
<accession>A0ABN4S6V9</accession>
<reference evidence="3 4" key="1">
    <citation type="submission" date="2016-06" db="EMBL/GenBank/DDBJ databases">
        <title>Bacterial characters and pathogenicity of Xenorhabdus hominickii from an entomopathogenic nematode, Steinernema monticolum.</title>
        <authorList>
            <person name="Park Y."/>
            <person name="Kim Y."/>
        </authorList>
    </citation>
    <scope>NUCLEOTIDE SEQUENCE [LARGE SCALE GENOMIC DNA]</scope>
    <source>
        <strain evidence="3 4">ANU1</strain>
    </source>
</reference>
<dbReference type="Pfam" id="PF04348">
    <property type="entry name" value="LppC"/>
    <property type="match status" value="2"/>
</dbReference>
<sequence length="652" mass="71196">MTDLKLSIFEKNITGYSMLPSIFVRFKTGLVYTALLSTMVIAGCTMPEQQGQPTSQPQDNISAEINRYQAIIDAAHNHPSLDVIRAYIALEPHAANEAARQKNIDDTWQALTHLSPQQLNELVINANEYTLQGWLDLLSTYQTNKQDRNKLRSAVDDWRIRYSSNPAAHSLPSALQQVQLEPKDNRVTFGLFLPLNGQAKKFGEAIRQGFLDAQKGLPKPSLPVNVAEPNTGNPSSIANPNGVGPSNTAASATVNSGEANPEIAAMPDSAPTEEETTPATLAPASTSATMNDAPVTVEDIKIYDTTSQPLANLLAQAEQDGVTLVVGPLLKQNVEELAQIETPLNVLALNKLDVAQMRPNVCYFSLSPEDEVKSAAMHIWQQQKRNPLVLIPRTEFGRRIAKTFADEWQKLGGQSVLQQTFGTLGEMRQSMNRGVGIRLSGTPVSVSASLSNTSMTQNNTNEPVISTSSTSSIKGAVDAVYIVATADELTTIKPMIDMAINSRKKPALYASSRGNKSGTGPDFRLEMDGMQFSDIPLLTGMNVPLMQHAAKKFANDYNLMRLYAMGIDAWSLANQFAQKQFSQEQKYAGFRLNGATGELSVTDNCIILRQLPWMQFNKGRIELEGSADKTNDTDSAKNSDDVNNFADDNTVQ</sequence>
<feature type="compositionally biased region" description="Basic and acidic residues" evidence="2">
    <location>
        <begin position="627"/>
        <end position="640"/>
    </location>
</feature>
<dbReference type="Proteomes" id="UP000094600">
    <property type="component" value="Chromosome"/>
</dbReference>
<feature type="compositionally biased region" description="Polar residues" evidence="2">
    <location>
        <begin position="228"/>
        <end position="258"/>
    </location>
</feature>
<dbReference type="SUPFAM" id="SSF53822">
    <property type="entry name" value="Periplasmic binding protein-like I"/>
    <property type="match status" value="1"/>
</dbReference>
<dbReference type="Gene3D" id="3.40.50.2300">
    <property type="match status" value="2"/>
</dbReference>
<evidence type="ECO:0000313" key="4">
    <source>
        <dbReference type="Proteomes" id="UP000094600"/>
    </source>
</evidence>
<evidence type="ECO:0000256" key="2">
    <source>
        <dbReference type="SAM" id="MobiDB-lite"/>
    </source>
</evidence>
<dbReference type="CDD" id="cd06339">
    <property type="entry name" value="PBP1_YraM_LppC_lipoprotein-like"/>
    <property type="match status" value="1"/>
</dbReference>
<dbReference type="InterPro" id="IPR028082">
    <property type="entry name" value="Peripla_BP_I"/>
</dbReference>
<evidence type="ECO:0000313" key="3">
    <source>
        <dbReference type="EMBL" id="AOM42177.1"/>
    </source>
</evidence>
<dbReference type="PANTHER" id="PTHR38038:SF1">
    <property type="entry name" value="PENICILLIN-BINDING PROTEIN ACTIVATOR LPOA"/>
    <property type="match status" value="1"/>
</dbReference>
<gene>
    <name evidence="3" type="ORF">A9255_17405</name>
</gene>
<dbReference type="InterPro" id="IPR007443">
    <property type="entry name" value="LpoA"/>
</dbReference>